<dbReference type="Gene3D" id="3.40.50.880">
    <property type="match status" value="1"/>
</dbReference>
<dbReference type="InterPro" id="IPR006162">
    <property type="entry name" value="Ppantetheine_attach_site"/>
</dbReference>
<dbReference type="CDD" id="cd19542">
    <property type="entry name" value="CT_NRPS-like"/>
    <property type="match status" value="1"/>
</dbReference>
<dbReference type="SUPFAM" id="SSF52777">
    <property type="entry name" value="CoA-dependent acyltransferases"/>
    <property type="match status" value="4"/>
</dbReference>
<dbReference type="Gene3D" id="3.40.50.980">
    <property type="match status" value="2"/>
</dbReference>
<dbReference type="Proteomes" id="UP000746612">
    <property type="component" value="Unassembled WGS sequence"/>
</dbReference>
<dbReference type="FunFam" id="3.30.559.30:FF:000003">
    <property type="entry name" value="Nonribosomal peptide synthase SidD"/>
    <property type="match status" value="1"/>
</dbReference>
<dbReference type="Gene3D" id="2.30.38.10">
    <property type="entry name" value="Luciferase, Domain 3"/>
    <property type="match status" value="1"/>
</dbReference>
<dbReference type="CDD" id="cd19545">
    <property type="entry name" value="FUM14_C_NRPS-like"/>
    <property type="match status" value="1"/>
</dbReference>
<comment type="similarity">
    <text evidence="5">Belongs to the NRP synthetase family.</text>
</comment>
<dbReference type="Pfam" id="PF00550">
    <property type="entry name" value="PP-binding"/>
    <property type="match status" value="2"/>
</dbReference>
<dbReference type="Gene3D" id="1.10.1200.10">
    <property type="entry name" value="ACP-like"/>
    <property type="match status" value="2"/>
</dbReference>
<dbReference type="NCBIfam" id="TIGR01733">
    <property type="entry name" value="AA-adenyl-dom"/>
    <property type="match status" value="2"/>
</dbReference>
<dbReference type="Gene3D" id="3.30.559.10">
    <property type="entry name" value="Chloramphenicol acetyltransferase-like domain"/>
    <property type="match status" value="2"/>
</dbReference>
<dbReference type="Gene3D" id="3.30.300.30">
    <property type="match status" value="2"/>
</dbReference>
<dbReference type="SUPFAM" id="SSF52317">
    <property type="entry name" value="Class I glutamine amidotransferase-like"/>
    <property type="match status" value="1"/>
</dbReference>
<dbReference type="EMBL" id="CAJPIJ010000165">
    <property type="protein sequence ID" value="CAG2000539.1"/>
    <property type="molecule type" value="Genomic_DNA"/>
</dbReference>
<dbReference type="InterPro" id="IPR001242">
    <property type="entry name" value="Condensation_dom"/>
</dbReference>
<evidence type="ECO:0000313" key="7">
    <source>
        <dbReference type="EMBL" id="CAG2000539.1"/>
    </source>
</evidence>
<dbReference type="FunFam" id="3.30.300.30:FF:000015">
    <property type="entry name" value="Nonribosomal peptide synthase SidD"/>
    <property type="match status" value="2"/>
</dbReference>
<protein>
    <recommendedName>
        <fullName evidence="6">Carrier domain-containing protein</fullName>
    </recommendedName>
</protein>
<dbReference type="Pfam" id="PF00668">
    <property type="entry name" value="Condensation"/>
    <property type="match status" value="2"/>
</dbReference>
<keyword evidence="4" id="KW-0677">Repeat</keyword>
<feature type="domain" description="Carrier" evidence="6">
    <location>
        <begin position="1845"/>
        <end position="1921"/>
    </location>
</feature>
<gene>
    <name evidence="7" type="ORF">MDCFG202_LOCUS462630</name>
</gene>
<evidence type="ECO:0000256" key="4">
    <source>
        <dbReference type="ARBA" id="ARBA00022737"/>
    </source>
</evidence>
<dbReference type="InterPro" id="IPR029062">
    <property type="entry name" value="Class_I_gatase-like"/>
</dbReference>
<dbReference type="GO" id="GO:0031177">
    <property type="term" value="F:phosphopantetheine binding"/>
    <property type="evidence" value="ECO:0007669"/>
    <property type="project" value="TreeGrafter"/>
</dbReference>
<dbReference type="PANTHER" id="PTHR45527">
    <property type="entry name" value="NONRIBOSOMAL PEPTIDE SYNTHETASE"/>
    <property type="match status" value="1"/>
</dbReference>
<dbReference type="InterPro" id="IPR044992">
    <property type="entry name" value="ChyE-like"/>
</dbReference>
<dbReference type="PROSITE" id="PS00455">
    <property type="entry name" value="AMP_BINDING"/>
    <property type="match status" value="2"/>
</dbReference>
<evidence type="ECO:0000256" key="3">
    <source>
        <dbReference type="ARBA" id="ARBA00022598"/>
    </source>
</evidence>
<dbReference type="InterPro" id="IPR000873">
    <property type="entry name" value="AMP-dep_synth/lig_dom"/>
</dbReference>
<dbReference type="Gene3D" id="3.30.559.30">
    <property type="entry name" value="Nonribosomal peptide synthetase, condensation domain"/>
    <property type="match status" value="3"/>
</dbReference>
<dbReference type="GO" id="GO:0005737">
    <property type="term" value="C:cytoplasm"/>
    <property type="evidence" value="ECO:0007669"/>
    <property type="project" value="TreeGrafter"/>
</dbReference>
<dbReference type="SUPFAM" id="SSF56801">
    <property type="entry name" value="Acetyl-CoA synthetase-like"/>
    <property type="match status" value="2"/>
</dbReference>
<dbReference type="InterPro" id="IPR017926">
    <property type="entry name" value="GATASE"/>
</dbReference>
<evidence type="ECO:0000259" key="6">
    <source>
        <dbReference type="PROSITE" id="PS50075"/>
    </source>
</evidence>
<dbReference type="CDD" id="cd05918">
    <property type="entry name" value="A_NRPS_SidN3_like"/>
    <property type="match status" value="2"/>
</dbReference>
<name>A0A9N8RLA0_GIBZA</name>
<dbReference type="PANTHER" id="PTHR45527:SF16">
    <property type="entry name" value="NONRIBOSOMAL PEPTIDE SYNTHASE ATNA-RELATED"/>
    <property type="match status" value="1"/>
</dbReference>
<dbReference type="InterPro" id="IPR042099">
    <property type="entry name" value="ANL_N_sf"/>
</dbReference>
<dbReference type="InterPro" id="IPR009081">
    <property type="entry name" value="PP-bd_ACP"/>
</dbReference>
<dbReference type="InterPro" id="IPR045851">
    <property type="entry name" value="AMP-bd_C_sf"/>
</dbReference>
<dbReference type="Pfam" id="PF00117">
    <property type="entry name" value="GATase"/>
    <property type="match status" value="1"/>
</dbReference>
<organism evidence="7 8">
    <name type="scientific">Gibberella zeae</name>
    <name type="common">Wheat head blight fungus</name>
    <name type="synonym">Fusarium graminearum</name>
    <dbReference type="NCBI Taxonomy" id="5518"/>
    <lineage>
        <taxon>Eukaryota</taxon>
        <taxon>Fungi</taxon>
        <taxon>Dikarya</taxon>
        <taxon>Ascomycota</taxon>
        <taxon>Pezizomycotina</taxon>
        <taxon>Sordariomycetes</taxon>
        <taxon>Hypocreomycetidae</taxon>
        <taxon>Hypocreales</taxon>
        <taxon>Nectriaceae</taxon>
        <taxon>Fusarium</taxon>
    </lineage>
</organism>
<dbReference type="InterPro" id="IPR010071">
    <property type="entry name" value="AA_adenyl_dom"/>
</dbReference>
<dbReference type="CDD" id="cd01741">
    <property type="entry name" value="GATase1_1"/>
    <property type="match status" value="1"/>
</dbReference>
<dbReference type="SUPFAM" id="SSF47336">
    <property type="entry name" value="ACP-like"/>
    <property type="match status" value="2"/>
</dbReference>
<proteinExistence type="inferred from homology"/>
<dbReference type="PROSITE" id="PS00012">
    <property type="entry name" value="PHOSPHOPANTETHEINE"/>
    <property type="match status" value="1"/>
</dbReference>
<keyword evidence="2" id="KW-0597">Phosphoprotein</keyword>
<dbReference type="Pfam" id="PF00501">
    <property type="entry name" value="AMP-binding"/>
    <property type="match status" value="2"/>
</dbReference>
<evidence type="ECO:0000313" key="8">
    <source>
        <dbReference type="Proteomes" id="UP000746612"/>
    </source>
</evidence>
<accession>A0A9N8RLA0</accession>
<evidence type="ECO:0000256" key="5">
    <source>
        <dbReference type="ARBA" id="ARBA00029454"/>
    </source>
</evidence>
<dbReference type="PROSITE" id="PS51273">
    <property type="entry name" value="GATASE_TYPE_1"/>
    <property type="match status" value="1"/>
</dbReference>
<comment type="caution">
    <text evidence="7">The sequence shown here is derived from an EMBL/GenBank/DDBJ whole genome shotgun (WGS) entry which is preliminary data.</text>
</comment>
<evidence type="ECO:0000256" key="1">
    <source>
        <dbReference type="ARBA" id="ARBA00022450"/>
    </source>
</evidence>
<keyword evidence="1" id="KW-0596">Phosphopantetheine</keyword>
<reference evidence="7" key="1">
    <citation type="submission" date="2021-03" db="EMBL/GenBank/DDBJ databases">
        <authorList>
            <person name="Alouane T."/>
            <person name="Langin T."/>
            <person name="Bonhomme L."/>
        </authorList>
    </citation>
    <scope>NUCLEOTIDE SEQUENCE</scope>
    <source>
        <strain evidence="7">MDC_Fg202</strain>
    </source>
</reference>
<dbReference type="InterPro" id="IPR023213">
    <property type="entry name" value="CAT-like_dom_sf"/>
</dbReference>
<evidence type="ECO:0000256" key="2">
    <source>
        <dbReference type="ARBA" id="ARBA00022553"/>
    </source>
</evidence>
<dbReference type="InterPro" id="IPR020845">
    <property type="entry name" value="AMP-binding_CS"/>
</dbReference>
<feature type="domain" description="Carrier" evidence="6">
    <location>
        <begin position="770"/>
        <end position="846"/>
    </location>
</feature>
<dbReference type="GO" id="GO:0044550">
    <property type="term" value="P:secondary metabolite biosynthetic process"/>
    <property type="evidence" value="ECO:0007669"/>
    <property type="project" value="TreeGrafter"/>
</dbReference>
<dbReference type="Gene3D" id="3.40.50.12780">
    <property type="entry name" value="N-terminal domain of ligase-like"/>
    <property type="match status" value="1"/>
</dbReference>
<dbReference type="InterPro" id="IPR036736">
    <property type="entry name" value="ACP-like_sf"/>
</dbReference>
<dbReference type="GO" id="GO:0016874">
    <property type="term" value="F:ligase activity"/>
    <property type="evidence" value="ECO:0007669"/>
    <property type="project" value="UniProtKB-KW"/>
</dbReference>
<dbReference type="GO" id="GO:0043041">
    <property type="term" value="P:amino acid activation for nonribosomal peptide biosynthetic process"/>
    <property type="evidence" value="ECO:0007669"/>
    <property type="project" value="TreeGrafter"/>
</dbReference>
<keyword evidence="3" id="KW-0436">Ligase</keyword>
<dbReference type="PROSITE" id="PS50075">
    <property type="entry name" value="CARRIER"/>
    <property type="match status" value="2"/>
</dbReference>
<sequence length="2638" mass="288674">MAPPAAVSPLFVPQVGAPTDFHGLEPQWDTVGVECSGLTNKALANWLHKERHSHLSLIQAAWALCLRGYTGSEDVSFTCLGPERNYCCHVSPTQPVRSLFDLQHVESIGQNRTTFWDAISVVLTHEDLIEVTNPSAMFDLAVCFSQRVEAHLPSIKVYYRSSKVMSAMAEMIAATVAKSIEEIVAKIDSQINDLELCSDLDINRLARWNILSNAQDPIPQPIHRVISQNSTLHPTSIAVSAWDGDFTYRELDRLATGLAIWLQHLGIVGPEVFVPLVFDKSKWAVVAQLAVLKAGGAYFFINPSHPVQYSRELCSSLNPLVAVCSANHSDIAKELVCEAIALGDSVRELLESIPVDDTPGSPTVNISTSNAMYITFTSGTTGKPKGIITEHSAFYCMAVANAKSLQINNTTRMLQFASYSFDVSNRDTLVTLMFGGSVCIPSESDRLNNLAGFMRDHEVNLASLTPSMASTLSPSSCPSLRGLVLGGEPMTESHISTWSKHVQLFNAYGVSESTGIAALASNIKSGVSPSNIGYGCGSRLWVVAIDQPDKLAPIGALGELVIEGPSISRGYLDDKARTDQHFTSDPTWKKRIYQEYGSRQSGKRTFRTGDLVRYNLDGSLQLAGRRDHQVKVNGQRLELTAVEHHISACPQVLEAGFGHVAVVAVKAGNSGSTKLVAFLGRDTSRETCTPAQMVPEQLKDMDGLRSDLEGFLLLDLPSYMVPSEFVFLQHMPLTTSNKLNRLLLQNTAAQALAVDQDEQLNGHDLSDGEAPSTDDERILAETWAKILGIKESTISRNDSFFRRGGDSMAAIRMVASLREAGFVISVSDIFKTSILSELALLMVQADEKSTSTLPAPFSMLEDSQKTIQSIATESGLLVDDTEDAYPCTHMQQGLLALTAQNSRAYIGTYFWQLASGVDMDRFKQAWQDVWQHNPILRTRAVQTPEGLLQVVVRADMPWELVSSVTGFSTKIDINEGPLARFYLSEDTFRLDIHHALFDEWSLDLLLAQVQQAYAGEALQMKPFSPFVRHILQQDHLSSETFWRQQFSGLEVEHFPTTASKVGDTTKTIVLERDLPLDAEMSTKYTISSVVRLAWAILLWHQTGSEDVVFGATVSGRNASIDGIDQISGPTLASLPVRIKLPTGSSVQYGLAEVQDQFVNMIPHEQTGLSRIRQYSNEAAEACNFQNLLVVQPHEQKVDSAVFRSSTGGAASSDNTTAFASYPLVLTCRPDEGRVNFKAAFDSDLITSETIEGLLRQLSHVVRQIMTSESVAIRDISTVPPQDMEKLQMWNETVPKAVDICVHDRIRDLSKSQPDALAVHSMDLDLTYQQVEDYSNHFASHLISQGVTQGDFVPVLIERSPWAPVIMLAVLKTGAAFVLLDLSHPIQRLRTMCSMIDAKILVAFEQTRHIGEGLSLPITTFEPVEYLERQHQVCGTLPPIVSPHLDSPACVVFSSGSTGVPKGIVLPHGAIATSAAVMREQGNLTATSRVFHFASFAFDISIGEILFTLAAGACICVPHEQERRDNPGKAAGDLKATWALLTPSVINLFDPSDVPTLKTLGSCGEPLTSQIVDIWAHRLNLFAMYAPAECTVISHIGRVLPETHPSHIGRSFGAASWVVDPTDHNRLVPIGTIGELLVEGPVVSTGYLKDKARSDLVFVENPSWLSQFRSSCGRMYKTGDLVRQTPDGSLQFLGRKDDQVKLHGQRLEVGEVEHCLMSVCEDIKAVAVECVKVANQNNRAVLVAFIAPHTEGAWGQVASEAEGGDVQWVASPNEEFYSTIETMDTSARDQLPSYMVPAYFIPVAHIPLSLSGKINRRLLRETFSASISKNLDQYQLRTNTVEVDGTPETAHDREIQEIFAKVLSLDAQSVPMNGNFFSMGGDSISAMAASTLARRRGIDLAVATIFTHQVLSKISLACAPVNGETTKAGEHTEGQAGNASNGGHITLDKLPHHIPRDVLENVIEASPATEFQAMTLYNFYSRYLWIALPDGVDEERLEAAYNSLVQKHSILRTVFYTNADGSIVQLTLRDMPVALTHYTDVDDMEKHCADDSLSMGVPIDGNPGIQAQLLKLKDSRKILALRLPHALFDGMSLSTICDDLNSAYKGQEMSPCGQFSDHVRQVWEKRRPETYQVWKDVLQDTPITVMDSESLPVAKKTASAQVSDEPQLVTATLETGPISTPRNSTTATLVKLAWAITLSKLFTLGQNDNSLGDVVFGQVVHGRVLGIPHEDRIIGPCLNIIPVRVHFPSSPEKHDLLSQVQQQHVQTMAVQNLGLGEITRNCTTWESGTRFGSFIRFQNFTNSQESTCDFDGHACETGLYSLPNRPSKTADVLVAPKGSRLSIAMTVSSEVMDEEAADYVVRYFGDVMESLSRDEEASLGALNYSSNKPARLYSNCSAIMSSPGFRVAILANFILDDTGGRPMIDKITQLIRQSKPDAEINVYAAIEGDTFPDPETKDLIILTGGPFNLLKDERPKWVVDTLEYLKTVTAGPSKPKILGICWGQQAIALALGGALGKSDKGQIVGITDIPLTPEGTKFFESPSLTIHKNHEILVTDIGPHLLPLALNNEVLMSKDGQVLTFQGHPEMDSVLSRLFVASDNPVLVGAGSDSGLKPIDSPHDGEIIFERIVRWASPETAHS</sequence>